<sequence length="852" mass="96727">MSSSNSHIESAFDYQDVGYNNFTRSQWLQQTDQTSSNEARSRNWVKCVKAVRDYDEAILRNWHRGLDTLLVFASLFSAVVTAFLVESSKLLGPDETNAPRSHSVATNALWFCSLVLAMNTVLVTILAKQWLTEYVWDVGSFVPSPRQGFTLRHLRFQSLSQWKVATIIECLPLQLVIALLFFYAGLISFLWILHPIVAATTTSLIAVSVLIFVLTTIAPVWQPLCPYQSPQAWLFHRISYSVSRWFFPEAQSRLKMPRDGDWVDHGIRIIRSREDALYETKASLSDTAAPQALCVLCADCMPISVLESEDAERALQLVNDLGELLEKSVFLQVYSTIHTYLSTFQDSESPFQIQDSPEFEPGIWLLLGLVRHKWVDPSRAKDGWNSLLELSTSSTLARAPSLRTAVRKRTFQIFLEDGLLKRDTSVKMSPRNETSDVEIKLPESWPLTALTVGAEFEEEHVWTLSMSFTLFVLLKATCNTKASNCCRLMTSYLDGKLLSKDHCQNMTRAVQLSTHILLRRQKSLDHISSGEAADKEFHDNLRPLLRTLSAAVIAVPSLEDLKDDVWKLRMLAARTVQDIHEGFHENPNILRDYQMHSGSMRTHLPVSDPTNKRFEALATLMLDAFPSSPWQDIDLDYNHNHVLITAFILNVSVDYCHRCYLPFPSPKDQAGALPSFFRLLADGERTIFLLDDERLGSMETAFVHIFRAIAEVYSDARAYPFNVPQGTILDVLTRECARGRWSVCTKILSITTAFMEAEGTIRAEKQPKGWVKSTLSGIQQGLQSTHTSKVESETWETFQRFLEVMRDNCGHDLWDMDCKRRLAGIFQKASELQLNVDQSAHMIPLKVGYVSF</sequence>
<feature type="non-terminal residue" evidence="3">
    <location>
        <position position="1"/>
    </location>
</feature>
<dbReference type="InterPro" id="IPR045338">
    <property type="entry name" value="DUF6535"/>
</dbReference>
<dbReference type="EMBL" id="JANBPK010001038">
    <property type="protein sequence ID" value="KAJ2927078.1"/>
    <property type="molecule type" value="Genomic_DNA"/>
</dbReference>
<feature type="transmembrane region" description="Helical" evidence="1">
    <location>
        <begin position="108"/>
        <end position="127"/>
    </location>
</feature>
<keyword evidence="1" id="KW-0472">Membrane</keyword>
<evidence type="ECO:0000259" key="2">
    <source>
        <dbReference type="Pfam" id="PF20153"/>
    </source>
</evidence>
<feature type="domain" description="DUF6535" evidence="2">
    <location>
        <begin position="44"/>
        <end position="191"/>
    </location>
</feature>
<proteinExistence type="predicted"/>
<evidence type="ECO:0000313" key="3">
    <source>
        <dbReference type="EMBL" id="KAJ2927078.1"/>
    </source>
</evidence>
<evidence type="ECO:0000256" key="1">
    <source>
        <dbReference type="SAM" id="Phobius"/>
    </source>
</evidence>
<feature type="transmembrane region" description="Helical" evidence="1">
    <location>
        <begin position="69"/>
        <end position="87"/>
    </location>
</feature>
<dbReference type="OrthoDB" id="2756178at2759"/>
<dbReference type="Pfam" id="PF20153">
    <property type="entry name" value="DUF6535"/>
    <property type="match status" value="1"/>
</dbReference>
<comment type="caution">
    <text evidence="3">The sequence shown here is derived from an EMBL/GenBank/DDBJ whole genome shotgun (WGS) entry which is preliminary data.</text>
</comment>
<keyword evidence="1" id="KW-1133">Transmembrane helix</keyword>
<name>A0A9W8JAA6_9AGAR</name>
<organism evidence="3 4">
    <name type="scientific">Candolleomyces eurysporus</name>
    <dbReference type="NCBI Taxonomy" id="2828524"/>
    <lineage>
        <taxon>Eukaryota</taxon>
        <taxon>Fungi</taxon>
        <taxon>Dikarya</taxon>
        <taxon>Basidiomycota</taxon>
        <taxon>Agaricomycotina</taxon>
        <taxon>Agaricomycetes</taxon>
        <taxon>Agaricomycetidae</taxon>
        <taxon>Agaricales</taxon>
        <taxon>Agaricineae</taxon>
        <taxon>Psathyrellaceae</taxon>
        <taxon>Candolleomyces</taxon>
    </lineage>
</organism>
<accession>A0A9W8JAA6</accession>
<dbReference type="Proteomes" id="UP001140091">
    <property type="component" value="Unassembled WGS sequence"/>
</dbReference>
<dbReference type="AlphaFoldDB" id="A0A9W8JAA6"/>
<feature type="transmembrane region" description="Helical" evidence="1">
    <location>
        <begin position="204"/>
        <end position="221"/>
    </location>
</feature>
<protein>
    <recommendedName>
        <fullName evidence="2">DUF6535 domain-containing protein</fullName>
    </recommendedName>
</protein>
<reference evidence="3" key="1">
    <citation type="submission" date="2022-06" db="EMBL/GenBank/DDBJ databases">
        <title>Genome Sequence of Candolleomyces eurysporus.</title>
        <authorList>
            <person name="Buettner E."/>
        </authorList>
    </citation>
    <scope>NUCLEOTIDE SEQUENCE</scope>
    <source>
        <strain evidence="3">VTCC 930004</strain>
    </source>
</reference>
<evidence type="ECO:0000313" key="4">
    <source>
        <dbReference type="Proteomes" id="UP001140091"/>
    </source>
</evidence>
<keyword evidence="1" id="KW-0812">Transmembrane</keyword>
<keyword evidence="4" id="KW-1185">Reference proteome</keyword>
<gene>
    <name evidence="3" type="ORF">H1R20_g10007</name>
</gene>
<feature type="transmembrane region" description="Helical" evidence="1">
    <location>
        <begin position="171"/>
        <end position="192"/>
    </location>
</feature>